<comment type="caution">
    <text evidence="2">The sequence shown here is derived from an EMBL/GenBank/DDBJ whole genome shotgun (WGS) entry which is preliminary data.</text>
</comment>
<dbReference type="EMBL" id="JAGPXD010000001">
    <property type="protein sequence ID" value="KAH7376672.1"/>
    <property type="molecule type" value="Genomic_DNA"/>
</dbReference>
<keyword evidence="1" id="KW-0732">Signal</keyword>
<dbReference type="Proteomes" id="UP000813385">
    <property type="component" value="Unassembled WGS sequence"/>
</dbReference>
<gene>
    <name evidence="2" type="ORF">B0T11DRAFT_314932</name>
</gene>
<evidence type="ECO:0000256" key="1">
    <source>
        <dbReference type="SAM" id="SignalP"/>
    </source>
</evidence>
<sequence length="660" mass="72203">MRHQVSLRALTALLLATPGLAATIPLTPRAGPECETVQGSSGLWITPDCIDSLYTSPIIVEESVHETPLPHHQVVGYFEGTNTNFSIYLPPKDHWDGRFFQIVYPLQTHKAADIDVGFALYSQGYFVQSTGQTGYRSDAATAKFAKEVARKFYETDHKIYGYVFGGSGGSFLTIGAIENTVGIWDGAVPVVQAVPASTPNSIAVRGLASLVLGSKRKEIADAVMPGGSGNPWSGLNEMEQAVLSEVTKFGIALPAFEDWLSVSHLNITRAMASAVPGMDVSYVSDFWTKPGYLGTEESALGDFIRATRVTRRGSIKSIQLKPWLSRVEVILDMDFNPSGIFDFKLSDGTVLLAEFDDSGAALIELGDEMPPALVAGSDFEINNDFFLALTTLHRHQVPERKGFVGFDQFLQADGTPIYPQRPMVISSVTANGASGGASFSGNVMGKIICVNNLADSEAFPVHADWYRGVVREALGDRFDDNYRLWYQDHADHYMGPIEPRKENYLVDFTGVYHQALSDLSAWVERGIAPPASTGYRVQDGQIVVSESAEDRKGVQPVVNIAKERYAVEKGQRITIEAIIELPEGSGPVMSVEWDTRGTGKFVQGDFGEIAGSSLRVKRDFRFCSAGTFFPNVRVATQRNGHRDSPYIRVYNLGRTRVVVV</sequence>
<reference evidence="2" key="1">
    <citation type="journal article" date="2021" name="Nat. Commun.">
        <title>Genetic determinants of endophytism in the Arabidopsis root mycobiome.</title>
        <authorList>
            <person name="Mesny F."/>
            <person name="Miyauchi S."/>
            <person name="Thiergart T."/>
            <person name="Pickel B."/>
            <person name="Atanasova L."/>
            <person name="Karlsson M."/>
            <person name="Huettel B."/>
            <person name="Barry K.W."/>
            <person name="Haridas S."/>
            <person name="Chen C."/>
            <person name="Bauer D."/>
            <person name="Andreopoulos W."/>
            <person name="Pangilinan J."/>
            <person name="LaButti K."/>
            <person name="Riley R."/>
            <person name="Lipzen A."/>
            <person name="Clum A."/>
            <person name="Drula E."/>
            <person name="Henrissat B."/>
            <person name="Kohler A."/>
            <person name="Grigoriev I.V."/>
            <person name="Martin F.M."/>
            <person name="Hacquard S."/>
        </authorList>
    </citation>
    <scope>NUCLEOTIDE SEQUENCE</scope>
    <source>
        <strain evidence="2">MPI-CAGE-AT-0016</strain>
    </source>
</reference>
<feature type="chain" id="PRO_5035464341" evidence="1">
    <location>
        <begin position="22"/>
        <end position="660"/>
    </location>
</feature>
<dbReference type="AlphaFoldDB" id="A0A8K0TTX9"/>
<protein>
    <submittedName>
        <fullName evidence="2">Uncharacterized protein</fullName>
    </submittedName>
</protein>
<evidence type="ECO:0000313" key="2">
    <source>
        <dbReference type="EMBL" id="KAH7376672.1"/>
    </source>
</evidence>
<evidence type="ECO:0000313" key="3">
    <source>
        <dbReference type="Proteomes" id="UP000813385"/>
    </source>
</evidence>
<proteinExistence type="predicted"/>
<dbReference type="OrthoDB" id="2580675at2759"/>
<name>A0A8K0TTX9_9PEZI</name>
<feature type="signal peptide" evidence="1">
    <location>
        <begin position="1"/>
        <end position="21"/>
    </location>
</feature>
<accession>A0A8K0TTX9</accession>
<organism evidence="2 3">
    <name type="scientific">Plectosphaerella cucumerina</name>
    <dbReference type="NCBI Taxonomy" id="40658"/>
    <lineage>
        <taxon>Eukaryota</taxon>
        <taxon>Fungi</taxon>
        <taxon>Dikarya</taxon>
        <taxon>Ascomycota</taxon>
        <taxon>Pezizomycotina</taxon>
        <taxon>Sordariomycetes</taxon>
        <taxon>Hypocreomycetidae</taxon>
        <taxon>Glomerellales</taxon>
        <taxon>Plectosphaerellaceae</taxon>
        <taxon>Plectosphaerella</taxon>
    </lineage>
</organism>
<keyword evidence="3" id="KW-1185">Reference proteome</keyword>